<reference evidence="2 3" key="1">
    <citation type="journal article" date="2019" name="Int. J. Syst. Evol. Microbiol.">
        <title>The Global Catalogue of Microorganisms (GCM) 10K type strain sequencing project: providing services to taxonomists for standard genome sequencing and annotation.</title>
        <authorList>
            <consortium name="The Broad Institute Genomics Platform"/>
            <consortium name="The Broad Institute Genome Sequencing Center for Infectious Disease"/>
            <person name="Wu L."/>
            <person name="Ma J."/>
        </authorList>
    </citation>
    <scope>NUCLEOTIDE SEQUENCE [LARGE SCALE GENOMIC DNA]</scope>
    <source>
        <strain evidence="2 3">JCM 14718</strain>
    </source>
</reference>
<evidence type="ECO:0000313" key="3">
    <source>
        <dbReference type="Proteomes" id="UP001500618"/>
    </source>
</evidence>
<comment type="caution">
    <text evidence="2">The sequence shown here is derived from an EMBL/GenBank/DDBJ whole genome shotgun (WGS) entry which is preliminary data.</text>
</comment>
<gene>
    <name evidence="2" type="ORF">GCM10009765_33030</name>
</gene>
<feature type="region of interest" description="Disordered" evidence="1">
    <location>
        <begin position="1"/>
        <end position="41"/>
    </location>
</feature>
<protein>
    <submittedName>
        <fullName evidence="2">Uncharacterized protein</fullName>
    </submittedName>
</protein>
<name>A0ABN2H3G0_9ACTN</name>
<feature type="compositionally biased region" description="Polar residues" evidence="1">
    <location>
        <begin position="1"/>
        <end position="32"/>
    </location>
</feature>
<evidence type="ECO:0000313" key="2">
    <source>
        <dbReference type="EMBL" id="GAA1681319.1"/>
    </source>
</evidence>
<sequence>MTQWIAQRKSNGPVTNRPNKSTGIANPTSVNVPPSGPSHEVTYQVTTGKAGAGLLNKVTYTDGNGQARAIAQVYTSPWAITEDISVSVTRHVSLYAHSDPASGKDLLTTCTISVDGRKVVTKSAKTAVTCDAVLP</sequence>
<dbReference type="Proteomes" id="UP001500618">
    <property type="component" value="Unassembled WGS sequence"/>
</dbReference>
<organism evidence="2 3">
    <name type="scientific">Fodinicola feengrottensis</name>
    <dbReference type="NCBI Taxonomy" id="435914"/>
    <lineage>
        <taxon>Bacteria</taxon>
        <taxon>Bacillati</taxon>
        <taxon>Actinomycetota</taxon>
        <taxon>Actinomycetes</taxon>
        <taxon>Mycobacteriales</taxon>
        <taxon>Fodinicola</taxon>
    </lineage>
</organism>
<dbReference type="InterPro" id="IPR038468">
    <property type="entry name" value="MmpS_C"/>
</dbReference>
<evidence type="ECO:0000256" key="1">
    <source>
        <dbReference type="SAM" id="MobiDB-lite"/>
    </source>
</evidence>
<proteinExistence type="predicted"/>
<dbReference type="EMBL" id="BAAANY010000010">
    <property type="protein sequence ID" value="GAA1681319.1"/>
    <property type="molecule type" value="Genomic_DNA"/>
</dbReference>
<keyword evidence="3" id="KW-1185">Reference proteome</keyword>
<accession>A0ABN2H3G0</accession>
<dbReference type="Gene3D" id="2.60.40.2880">
    <property type="entry name" value="MmpS1-5, C-terminal soluble domain"/>
    <property type="match status" value="1"/>
</dbReference>